<evidence type="ECO:0000313" key="1">
    <source>
        <dbReference type="EMBL" id="MBC3812403.1"/>
    </source>
</evidence>
<dbReference type="PANTHER" id="PTHR38474">
    <property type="entry name" value="SLR0299 PROTEIN"/>
    <property type="match status" value="1"/>
</dbReference>
<dbReference type="InterPro" id="IPR001707">
    <property type="entry name" value="Cmp_AcTrfase"/>
</dbReference>
<dbReference type="PANTHER" id="PTHR38474:SF1">
    <property type="entry name" value="SLR0299 PROTEIN"/>
    <property type="match status" value="1"/>
</dbReference>
<keyword evidence="2" id="KW-1185">Reference proteome</keyword>
<dbReference type="Gene3D" id="3.30.559.10">
    <property type="entry name" value="Chloramphenicol acetyltransferase-like domain"/>
    <property type="match status" value="1"/>
</dbReference>
<dbReference type="Proteomes" id="UP000637632">
    <property type="component" value="Unassembled WGS sequence"/>
</dbReference>
<dbReference type="RefSeq" id="WP_190480114.1">
    <property type="nucleotide sequence ID" value="NZ_JACOFT010000004.1"/>
</dbReference>
<reference evidence="1 2" key="1">
    <citation type="submission" date="2020-08" db="EMBL/GenBank/DDBJ databases">
        <title>Novel species isolated from subtropical streams in China.</title>
        <authorList>
            <person name="Lu H."/>
        </authorList>
    </citation>
    <scope>NUCLEOTIDE SEQUENCE [LARGE SCALE GENOMIC DNA]</scope>
    <source>
        <strain evidence="1 2">CCTCC AB 2015119</strain>
    </source>
</reference>
<dbReference type="PIRSF" id="PIRSF000440">
    <property type="entry name" value="CAT"/>
    <property type="match status" value="1"/>
</dbReference>
<accession>A0ABR6XHL6</accession>
<gene>
    <name evidence="1" type="ORF">H8K26_13235</name>
</gene>
<dbReference type="InterPro" id="IPR023213">
    <property type="entry name" value="CAT-like_dom_sf"/>
</dbReference>
<proteinExistence type="predicted"/>
<comment type="caution">
    <text evidence="1">The sequence shown here is derived from an EMBL/GenBank/DDBJ whole genome shotgun (WGS) entry which is preliminary data.</text>
</comment>
<protein>
    <submittedName>
        <fullName evidence="1">Chloramphenicol acetyltransferase</fullName>
    </submittedName>
</protein>
<dbReference type="SUPFAM" id="SSF52777">
    <property type="entry name" value="CoA-dependent acyltransferases"/>
    <property type="match status" value="1"/>
</dbReference>
<evidence type="ECO:0000313" key="2">
    <source>
        <dbReference type="Proteomes" id="UP000637632"/>
    </source>
</evidence>
<dbReference type="EMBL" id="JACOFT010000004">
    <property type="protein sequence ID" value="MBC3812403.1"/>
    <property type="molecule type" value="Genomic_DNA"/>
</dbReference>
<sequence length="213" mass="24360">MKKVIDLTSWNRREHFAFFSQCDEPFHGIVANIDCDAAYQYCKQTKTSFFLFYLHRVLQAINDTEAMRYRIEDGQVIEYARIHANATISRADNTFGFCPIQFHEDFSVFSTDANSAMDKVKNGTGLCFTDECKRNDAIHFSAMPWINFTGITHARRHDGMDSVPKISAGKCHLQDGKMQLPVASFVHHGLVDAYHIHQFLSRLQQGMSELPEA</sequence>
<organism evidence="1 2">
    <name type="scientific">Undibacterium aquatile</name>
    <dbReference type="NCBI Taxonomy" id="1537398"/>
    <lineage>
        <taxon>Bacteria</taxon>
        <taxon>Pseudomonadati</taxon>
        <taxon>Pseudomonadota</taxon>
        <taxon>Betaproteobacteria</taxon>
        <taxon>Burkholderiales</taxon>
        <taxon>Oxalobacteraceae</taxon>
        <taxon>Undibacterium</taxon>
    </lineage>
</organism>
<name>A0ABR6XHL6_9BURK</name>
<dbReference type="SMART" id="SM01059">
    <property type="entry name" value="CAT"/>
    <property type="match status" value="1"/>
</dbReference>
<dbReference type="Pfam" id="PF00302">
    <property type="entry name" value="CAT"/>
    <property type="match status" value="1"/>
</dbReference>